<dbReference type="EMBL" id="CP043451">
    <property type="protein sequence ID" value="QEM03052.1"/>
    <property type="molecule type" value="Genomic_DNA"/>
</dbReference>
<reference evidence="1 3" key="1">
    <citation type="submission" date="2019-08" db="EMBL/GenBank/DDBJ databases">
        <title>Comparative genome analysis confer to the adaptation heavy metal polluted environment.</title>
        <authorList>
            <person name="Li Y."/>
        </authorList>
    </citation>
    <scope>NUCLEOTIDE SEQUENCE [LARGE SCALE GENOMIC DNA]</scope>
    <source>
        <strain evidence="1 3">P2</strain>
    </source>
</reference>
<dbReference type="Proteomes" id="UP000250557">
    <property type="component" value="Chromosome"/>
</dbReference>
<evidence type="ECO:0000313" key="2">
    <source>
        <dbReference type="EMBL" id="QTE48200.1"/>
    </source>
</evidence>
<dbReference type="EMBL" id="CP071880">
    <property type="protein sequence ID" value="QTE48200.1"/>
    <property type="molecule type" value="Genomic_DNA"/>
</dbReference>
<gene>
    <name evidence="1" type="ORF">DIU31_005780</name>
    <name evidence="2" type="ORF">J3L21_21945</name>
</gene>
<keyword evidence="4" id="KW-1185">Reference proteome</keyword>
<proteinExistence type="predicted"/>
<accession>A0AAE6MHD0</accession>
<evidence type="ECO:0000313" key="4">
    <source>
        <dbReference type="Proteomes" id="UP000663940"/>
    </source>
</evidence>
<dbReference type="Proteomes" id="UP000663940">
    <property type="component" value="Chromosome"/>
</dbReference>
<reference evidence="2 4" key="2">
    <citation type="submission" date="2021-03" db="EMBL/GenBank/DDBJ databases">
        <title>Mucilaginibacter strains isolated from gold and copper mining confer multi heavy-metal resistance.</title>
        <authorList>
            <person name="Li Y."/>
        </authorList>
    </citation>
    <scope>NUCLEOTIDE SEQUENCE [LARGE SCALE GENOMIC DNA]</scope>
    <source>
        <strain evidence="2 4">P2-4</strain>
    </source>
</reference>
<name>A0AAE6MHD0_9SPHI</name>
<protein>
    <submittedName>
        <fullName evidence="1">Uncharacterized protein</fullName>
    </submittedName>
</protein>
<sequence>MKIIINTINFYNNVTINHIHDNKINISGNNFDLHSHAANETDLNDFIPHIVVCDNKDHPLIAQLEERILQNELEIKELLDKRNNE</sequence>
<dbReference type="AlphaFoldDB" id="A0AAE6MHD0"/>
<evidence type="ECO:0000313" key="1">
    <source>
        <dbReference type="EMBL" id="QEM03052.1"/>
    </source>
</evidence>
<evidence type="ECO:0000313" key="3">
    <source>
        <dbReference type="Proteomes" id="UP000250557"/>
    </source>
</evidence>
<dbReference type="RefSeq" id="WP_112658491.1">
    <property type="nucleotide sequence ID" value="NZ_CP043451.1"/>
</dbReference>
<organism evidence="1 3">
    <name type="scientific">Mucilaginibacter rubeus</name>
    <dbReference type="NCBI Taxonomy" id="2027860"/>
    <lineage>
        <taxon>Bacteria</taxon>
        <taxon>Pseudomonadati</taxon>
        <taxon>Bacteroidota</taxon>
        <taxon>Sphingobacteriia</taxon>
        <taxon>Sphingobacteriales</taxon>
        <taxon>Sphingobacteriaceae</taxon>
        <taxon>Mucilaginibacter</taxon>
    </lineage>
</organism>